<sequence>MTTSASDDSAPAADAPPGTDQGDTAAVLHDLATSIGLLPQVPPAEGEEQPEGAIALPVIEHDGQRYIPVFTSEDSLRAAGADVGSALRIPIAQLAANWPSDDVWLAVNPASEEGLGLPPDVVRTLPVFAGGGNGAGESTPG</sequence>
<evidence type="ECO:0000256" key="1">
    <source>
        <dbReference type="SAM" id="MobiDB-lite"/>
    </source>
</evidence>
<accession>A0A848DIY0</accession>
<protein>
    <submittedName>
        <fullName evidence="3">SseB family protein</fullName>
    </submittedName>
</protein>
<organism evidence="3 4">
    <name type="scientific">Pseudonocardia bannensis</name>
    <dbReference type="NCBI Taxonomy" id="630973"/>
    <lineage>
        <taxon>Bacteria</taxon>
        <taxon>Bacillati</taxon>
        <taxon>Actinomycetota</taxon>
        <taxon>Actinomycetes</taxon>
        <taxon>Pseudonocardiales</taxon>
        <taxon>Pseudonocardiaceae</taxon>
        <taxon>Pseudonocardia</taxon>
    </lineage>
</organism>
<feature type="region of interest" description="Disordered" evidence="1">
    <location>
        <begin position="1"/>
        <end position="24"/>
    </location>
</feature>
<keyword evidence="4" id="KW-1185">Reference proteome</keyword>
<evidence type="ECO:0000313" key="3">
    <source>
        <dbReference type="EMBL" id="NMH92662.1"/>
    </source>
</evidence>
<comment type="caution">
    <text evidence="3">The sequence shown here is derived from an EMBL/GenBank/DDBJ whole genome shotgun (WGS) entry which is preliminary data.</text>
</comment>
<reference evidence="3 4" key="1">
    <citation type="submission" date="2020-04" db="EMBL/GenBank/DDBJ databases">
        <authorList>
            <person name="Klaysubun C."/>
            <person name="Duangmal K."/>
            <person name="Lipun K."/>
        </authorList>
    </citation>
    <scope>NUCLEOTIDE SEQUENCE [LARGE SCALE GENOMIC DNA]</scope>
    <source>
        <strain evidence="3 4">DSM 45300</strain>
    </source>
</reference>
<feature type="compositionally biased region" description="Low complexity" evidence="1">
    <location>
        <begin position="1"/>
        <end position="17"/>
    </location>
</feature>
<dbReference type="AlphaFoldDB" id="A0A848DIY0"/>
<evidence type="ECO:0000313" key="4">
    <source>
        <dbReference type="Proteomes" id="UP000586918"/>
    </source>
</evidence>
<evidence type="ECO:0000259" key="2">
    <source>
        <dbReference type="Pfam" id="PF07179"/>
    </source>
</evidence>
<proteinExistence type="predicted"/>
<dbReference type="RefSeq" id="WP_169413373.1">
    <property type="nucleotide sequence ID" value="NZ_JAAXKZ010000045.1"/>
</dbReference>
<gene>
    <name evidence="3" type="ORF">HF519_14000</name>
</gene>
<dbReference type="Pfam" id="PF07179">
    <property type="entry name" value="SseB"/>
    <property type="match status" value="1"/>
</dbReference>
<name>A0A848DIY0_9PSEU</name>
<dbReference type="InterPro" id="IPR009839">
    <property type="entry name" value="SseB_N"/>
</dbReference>
<feature type="domain" description="SseB protein N-terminal" evidence="2">
    <location>
        <begin position="19"/>
        <end position="123"/>
    </location>
</feature>
<dbReference type="Proteomes" id="UP000586918">
    <property type="component" value="Unassembled WGS sequence"/>
</dbReference>
<dbReference type="EMBL" id="JAAXKZ010000045">
    <property type="protein sequence ID" value="NMH92662.1"/>
    <property type="molecule type" value="Genomic_DNA"/>
</dbReference>